<feature type="region of interest" description="Disordered" evidence="1">
    <location>
        <begin position="351"/>
        <end position="718"/>
    </location>
</feature>
<reference evidence="3 4" key="1">
    <citation type="submission" date="2024-10" db="EMBL/GenBank/DDBJ databases">
        <authorList>
            <person name="Kim D."/>
        </authorList>
    </citation>
    <scope>NUCLEOTIDE SEQUENCE [LARGE SCALE GENOMIC DNA]</scope>
    <source>
        <strain evidence="3">BH-2024</strain>
    </source>
</reference>
<name>A0ABD2L377_9BILA</name>
<dbReference type="InterPro" id="IPR013078">
    <property type="entry name" value="His_Pase_superF_clade-1"/>
</dbReference>
<feature type="compositionally biased region" description="Basic and acidic residues" evidence="1">
    <location>
        <begin position="367"/>
        <end position="378"/>
    </location>
</feature>
<feature type="compositionally biased region" description="Polar residues" evidence="1">
    <location>
        <begin position="495"/>
        <end position="510"/>
    </location>
</feature>
<keyword evidence="4" id="KW-1185">Reference proteome</keyword>
<proteinExistence type="predicted"/>
<evidence type="ECO:0000256" key="2">
    <source>
        <dbReference type="SAM" id="SignalP"/>
    </source>
</evidence>
<dbReference type="Gene3D" id="3.40.50.1240">
    <property type="entry name" value="Phosphoglycerate mutase-like"/>
    <property type="match status" value="1"/>
</dbReference>
<dbReference type="PANTHER" id="PTHR16469:SF27">
    <property type="entry name" value="UBIQUITIN-ASSOCIATED AND SH3 DOMAIN-CONTAINING BA-RELATED"/>
    <property type="match status" value="1"/>
</dbReference>
<feature type="compositionally biased region" description="Basic and acidic residues" evidence="1">
    <location>
        <begin position="386"/>
        <end position="482"/>
    </location>
</feature>
<feature type="compositionally biased region" description="Basic and acidic residues" evidence="1">
    <location>
        <begin position="593"/>
        <end position="669"/>
    </location>
</feature>
<dbReference type="SMART" id="SM00855">
    <property type="entry name" value="PGAM"/>
    <property type="match status" value="1"/>
</dbReference>
<dbReference type="Pfam" id="PF00300">
    <property type="entry name" value="His_Phos_1"/>
    <property type="match status" value="1"/>
</dbReference>
<comment type="caution">
    <text evidence="3">The sequence shown here is derived from an EMBL/GenBank/DDBJ whole genome shotgun (WGS) entry which is preliminary data.</text>
</comment>
<accession>A0ABD2L377</accession>
<evidence type="ECO:0000313" key="3">
    <source>
        <dbReference type="EMBL" id="KAL3109685.1"/>
    </source>
</evidence>
<keyword evidence="2" id="KW-0732">Signal</keyword>
<protein>
    <submittedName>
        <fullName evidence="3">Uncharacterized protein</fullName>
    </submittedName>
</protein>
<feature type="compositionally biased region" description="Basic and acidic residues" evidence="1">
    <location>
        <begin position="698"/>
        <end position="716"/>
    </location>
</feature>
<dbReference type="GO" id="GO:0016791">
    <property type="term" value="F:phosphatase activity"/>
    <property type="evidence" value="ECO:0007669"/>
    <property type="project" value="UniProtKB-ARBA"/>
</dbReference>
<dbReference type="EMBL" id="JBICBT010000559">
    <property type="protein sequence ID" value="KAL3109685.1"/>
    <property type="molecule type" value="Genomic_DNA"/>
</dbReference>
<feature type="chain" id="PRO_5044895922" evidence="2">
    <location>
        <begin position="25"/>
        <end position="883"/>
    </location>
</feature>
<evidence type="ECO:0000256" key="1">
    <source>
        <dbReference type="SAM" id="MobiDB-lite"/>
    </source>
</evidence>
<dbReference type="CDD" id="cd07067">
    <property type="entry name" value="HP_PGM_like"/>
    <property type="match status" value="1"/>
</dbReference>
<organism evidence="3 4">
    <name type="scientific">Heterodera trifolii</name>
    <dbReference type="NCBI Taxonomy" id="157864"/>
    <lineage>
        <taxon>Eukaryota</taxon>
        <taxon>Metazoa</taxon>
        <taxon>Ecdysozoa</taxon>
        <taxon>Nematoda</taxon>
        <taxon>Chromadorea</taxon>
        <taxon>Rhabditida</taxon>
        <taxon>Tylenchina</taxon>
        <taxon>Tylenchomorpha</taxon>
        <taxon>Tylenchoidea</taxon>
        <taxon>Heteroderidae</taxon>
        <taxon>Heteroderinae</taxon>
        <taxon>Heterodera</taxon>
    </lineage>
</organism>
<dbReference type="Proteomes" id="UP001620626">
    <property type="component" value="Unassembled WGS sequence"/>
</dbReference>
<gene>
    <name evidence="3" type="ORF">niasHT_017229</name>
</gene>
<dbReference type="PANTHER" id="PTHR16469">
    <property type="entry name" value="UBIQUITIN-ASSOCIATED AND SH3 DOMAIN-CONTAINING BA-RELATED"/>
    <property type="match status" value="1"/>
</dbReference>
<feature type="compositionally biased region" description="Basic and acidic residues" evidence="1">
    <location>
        <begin position="511"/>
        <end position="585"/>
    </location>
</feature>
<dbReference type="AlphaFoldDB" id="A0ABD2L377"/>
<sequence>MPWPFVLLLSVCFILSALSPQIFGDDSDDANRKSWPLSVLEGLQFVHCQDDYSRKVFKRDEQTQLNWLATQTHCFGGGFSRQLQKKIDGWNEKLSNVKRKVLELTNGQVKCMKDREYWQSRLLNAIWMIFRAQNITIGQYFLEEFLNNIEHNKVGMGKVIQIVKKQEKVFDMTRYEKKREANEADLESIKVQLEEKFNYFKDKVNHPKKPEKEYAIDFSMEEHLDILNKIKAELAKVQLKWPSTEEKENEANKVQLDWTPTESEADQFWTIDQRPVVRQTLWIIRHAEREDNVNKKWGKDLSELEKEDSPLSERGIRQAEELGRWFGKINVDRVYASPFIRCLETANELIGGKNYPRGSIQQGTDQRGSDQKESDKTVKGKNQKGKGSDQKGSDQKGSDQKGSGQKESDQKGSDQKGSDQKGSDQKGSDQKESDQKGSDQKGSDQKGSDQKGSDQKGSDQKESDQKESDQKGSDQKESDKTVKGKNQKGKGSNKIETNQKGSNQTVQGNDQKMKESDQKESDQKGSDQKGSDQKESDQKESDQKGSDQKGSDQKESDQKESDQKGSDQKGSDQKGSDQKESDKTVKGKNQKGKRSDQKGSDQKGTDQKGSDQKESDQKESDQKESDQKGSDQKESDQKESDQKGSDQKGSDQKGSDQKGSDQKESDKTVKGKNQKGKGSNQIETNQKGSNQTVQGNDQKMKESDQKGEGNDQKESDQIEWIDQRGIFINCEPGLAEFYDRSNIKFGFKPCQSQKTFSIDSNYLPLFNGDLLQMMEMERQERSVGKERSADDHDFVTVQTIRHILENNREAENIVFVTHMQNIGLMLELMGAEWAAVGQATISKLVKYEENVGIDKTSDVLQQFRLEYASGVTHLTERKDLRPR</sequence>
<dbReference type="SUPFAM" id="SSF53254">
    <property type="entry name" value="Phosphoglycerate mutase-like"/>
    <property type="match status" value="1"/>
</dbReference>
<dbReference type="InterPro" id="IPR029033">
    <property type="entry name" value="His_PPase_superfam"/>
</dbReference>
<feature type="signal peptide" evidence="2">
    <location>
        <begin position="1"/>
        <end position="24"/>
    </location>
</feature>
<dbReference type="InterPro" id="IPR051710">
    <property type="entry name" value="Phosphatase_SH3-domain"/>
</dbReference>
<evidence type="ECO:0000313" key="4">
    <source>
        <dbReference type="Proteomes" id="UP001620626"/>
    </source>
</evidence>
<feature type="compositionally biased region" description="Polar residues" evidence="1">
    <location>
        <begin position="682"/>
        <end position="697"/>
    </location>
</feature>